<protein>
    <submittedName>
        <fullName evidence="5">OmpH family outer membrane protein</fullName>
    </submittedName>
</protein>
<feature type="coiled-coil region" evidence="3">
    <location>
        <begin position="38"/>
        <end position="102"/>
    </location>
</feature>
<dbReference type="PANTHER" id="PTHR35089:SF1">
    <property type="entry name" value="CHAPERONE PROTEIN SKP"/>
    <property type="match status" value="1"/>
</dbReference>
<evidence type="ECO:0000313" key="5">
    <source>
        <dbReference type="EMBL" id="MEN7550908.1"/>
    </source>
</evidence>
<sequence length="177" mass="20773">MKPTVVTLFLFFCLSAVSFGQRFGYIDTQVILEKMPEYQEAEKELDRLAMNWQNEIDQMKKQLDSLKENYQAEEILLTPELKKEYLAEIKLKEDELREFQSNTFGYEGLLFLKRQELMKPIQDKLFKAAEKVAKQKKLSIVFDKAGDLVMLYTDPRHNYTDYVLEELGLGDPADTPR</sequence>
<evidence type="ECO:0000256" key="1">
    <source>
        <dbReference type="ARBA" id="ARBA00009091"/>
    </source>
</evidence>
<comment type="caution">
    <text evidence="5">The sequence shown here is derived from an EMBL/GenBank/DDBJ whole genome shotgun (WGS) entry which is preliminary data.</text>
</comment>
<name>A0AAW9SI01_9BACT</name>
<gene>
    <name evidence="5" type="ORF">AAG747_23510</name>
</gene>
<dbReference type="Pfam" id="PF03938">
    <property type="entry name" value="OmpH"/>
    <property type="match status" value="1"/>
</dbReference>
<keyword evidence="3" id="KW-0175">Coiled coil</keyword>
<feature type="signal peptide" evidence="4">
    <location>
        <begin position="1"/>
        <end position="18"/>
    </location>
</feature>
<dbReference type="EMBL" id="JBDKWZ010000017">
    <property type="protein sequence ID" value="MEN7550908.1"/>
    <property type="molecule type" value="Genomic_DNA"/>
</dbReference>
<dbReference type="RefSeq" id="WP_346823688.1">
    <property type="nucleotide sequence ID" value="NZ_JBDKWZ010000017.1"/>
</dbReference>
<evidence type="ECO:0000313" key="6">
    <source>
        <dbReference type="Proteomes" id="UP001403385"/>
    </source>
</evidence>
<dbReference type="GO" id="GO:0050821">
    <property type="term" value="P:protein stabilization"/>
    <property type="evidence" value="ECO:0007669"/>
    <property type="project" value="TreeGrafter"/>
</dbReference>
<proteinExistence type="inferred from homology"/>
<dbReference type="GO" id="GO:0005829">
    <property type="term" value="C:cytosol"/>
    <property type="evidence" value="ECO:0007669"/>
    <property type="project" value="TreeGrafter"/>
</dbReference>
<dbReference type="PANTHER" id="PTHR35089">
    <property type="entry name" value="CHAPERONE PROTEIN SKP"/>
    <property type="match status" value="1"/>
</dbReference>
<accession>A0AAW9SI01</accession>
<dbReference type="SMART" id="SM00935">
    <property type="entry name" value="OmpH"/>
    <property type="match status" value="1"/>
</dbReference>
<comment type="similarity">
    <text evidence="1">Belongs to the Skp family.</text>
</comment>
<dbReference type="SUPFAM" id="SSF111384">
    <property type="entry name" value="OmpH-like"/>
    <property type="match status" value="1"/>
</dbReference>
<feature type="chain" id="PRO_5044015760" evidence="4">
    <location>
        <begin position="19"/>
        <end position="177"/>
    </location>
</feature>
<dbReference type="AlphaFoldDB" id="A0AAW9SI01"/>
<dbReference type="InterPro" id="IPR024930">
    <property type="entry name" value="Skp_dom_sf"/>
</dbReference>
<evidence type="ECO:0000256" key="2">
    <source>
        <dbReference type="ARBA" id="ARBA00022729"/>
    </source>
</evidence>
<dbReference type="GO" id="GO:0051082">
    <property type="term" value="F:unfolded protein binding"/>
    <property type="evidence" value="ECO:0007669"/>
    <property type="project" value="InterPro"/>
</dbReference>
<evidence type="ECO:0000256" key="4">
    <source>
        <dbReference type="SAM" id="SignalP"/>
    </source>
</evidence>
<evidence type="ECO:0000256" key="3">
    <source>
        <dbReference type="SAM" id="Coils"/>
    </source>
</evidence>
<dbReference type="Gene3D" id="3.30.910.20">
    <property type="entry name" value="Skp domain"/>
    <property type="match status" value="1"/>
</dbReference>
<keyword evidence="2 4" id="KW-0732">Signal</keyword>
<dbReference type="Proteomes" id="UP001403385">
    <property type="component" value="Unassembled WGS sequence"/>
</dbReference>
<organism evidence="5 6">
    <name type="scientific">Rapidithrix thailandica</name>
    <dbReference type="NCBI Taxonomy" id="413964"/>
    <lineage>
        <taxon>Bacteria</taxon>
        <taxon>Pseudomonadati</taxon>
        <taxon>Bacteroidota</taxon>
        <taxon>Cytophagia</taxon>
        <taxon>Cytophagales</taxon>
        <taxon>Flammeovirgaceae</taxon>
        <taxon>Rapidithrix</taxon>
    </lineage>
</organism>
<reference evidence="5 6" key="1">
    <citation type="submission" date="2024-04" db="EMBL/GenBank/DDBJ databases">
        <title>Novel genus in family Flammeovirgaceae.</title>
        <authorList>
            <person name="Nguyen T.H."/>
            <person name="Vuong T.Q."/>
            <person name="Le H."/>
            <person name="Kim S.-G."/>
        </authorList>
    </citation>
    <scope>NUCLEOTIDE SEQUENCE [LARGE SCALE GENOMIC DNA]</scope>
    <source>
        <strain evidence="5 6">JCM 23209</strain>
    </source>
</reference>
<dbReference type="InterPro" id="IPR005632">
    <property type="entry name" value="Chaperone_Skp"/>
</dbReference>
<keyword evidence="6" id="KW-1185">Reference proteome</keyword>